<gene>
    <name evidence="2" type="ORF">PS691_02001</name>
</gene>
<protein>
    <recommendedName>
        <fullName evidence="4">AlpA family phage regulatory protein</fullName>
    </recommendedName>
</protein>
<evidence type="ECO:0000313" key="2">
    <source>
        <dbReference type="EMBL" id="VVN92808.1"/>
    </source>
</evidence>
<accession>A0A5E7BL28</accession>
<dbReference type="InterPro" id="IPR052931">
    <property type="entry name" value="Prophage_regulatory_activator"/>
</dbReference>
<proteinExistence type="predicted"/>
<name>A0A5E7BL28_PSEFL</name>
<dbReference type="Gene3D" id="1.10.238.160">
    <property type="match status" value="1"/>
</dbReference>
<evidence type="ECO:0000313" key="3">
    <source>
        <dbReference type="Proteomes" id="UP000337909"/>
    </source>
</evidence>
<evidence type="ECO:0008006" key="4">
    <source>
        <dbReference type="Google" id="ProtNLM"/>
    </source>
</evidence>
<dbReference type="Proteomes" id="UP000337909">
    <property type="component" value="Unassembled WGS sequence"/>
</dbReference>
<dbReference type="SUPFAM" id="SSF46955">
    <property type="entry name" value="Putative DNA-binding domain"/>
    <property type="match status" value="1"/>
</dbReference>
<dbReference type="InterPro" id="IPR009061">
    <property type="entry name" value="DNA-bd_dom_put_sf"/>
</dbReference>
<evidence type="ECO:0000256" key="1">
    <source>
        <dbReference type="SAM" id="MobiDB-lite"/>
    </source>
</evidence>
<dbReference type="Pfam" id="PF05930">
    <property type="entry name" value="Phage_AlpA"/>
    <property type="match status" value="1"/>
</dbReference>
<dbReference type="PANTHER" id="PTHR36154:SF1">
    <property type="entry name" value="DNA-BINDING TRANSCRIPTIONAL ACTIVATOR ALPA"/>
    <property type="match status" value="1"/>
</dbReference>
<dbReference type="RefSeq" id="WP_224788200.1">
    <property type="nucleotide sequence ID" value="NZ_CABVHQ010000016.1"/>
</dbReference>
<organism evidence="2 3">
    <name type="scientific">Pseudomonas fluorescens</name>
    <dbReference type="NCBI Taxonomy" id="294"/>
    <lineage>
        <taxon>Bacteria</taxon>
        <taxon>Pseudomonadati</taxon>
        <taxon>Pseudomonadota</taxon>
        <taxon>Gammaproteobacteria</taxon>
        <taxon>Pseudomonadales</taxon>
        <taxon>Pseudomonadaceae</taxon>
        <taxon>Pseudomonas</taxon>
    </lineage>
</organism>
<sequence length="87" mass="9800">MVCEAKPHGFRSKGGKGVSKLDRFMRERDVLEVTSLSRTTLWRVIKQGKFPRAVAISPGRVGWRESSIASWQQDPQKWTSSDPVEAA</sequence>
<feature type="compositionally biased region" description="Polar residues" evidence="1">
    <location>
        <begin position="67"/>
        <end position="87"/>
    </location>
</feature>
<feature type="region of interest" description="Disordered" evidence="1">
    <location>
        <begin position="66"/>
        <end position="87"/>
    </location>
</feature>
<dbReference type="EMBL" id="CABVHQ010000016">
    <property type="protein sequence ID" value="VVN92808.1"/>
    <property type="molecule type" value="Genomic_DNA"/>
</dbReference>
<reference evidence="2 3" key="1">
    <citation type="submission" date="2019-09" db="EMBL/GenBank/DDBJ databases">
        <authorList>
            <person name="Chandra G."/>
            <person name="Truman W A."/>
        </authorList>
    </citation>
    <scope>NUCLEOTIDE SEQUENCE [LARGE SCALE GENOMIC DNA]</scope>
    <source>
        <strain evidence="2">PS691</strain>
    </source>
</reference>
<dbReference type="InterPro" id="IPR010260">
    <property type="entry name" value="AlpA"/>
</dbReference>
<dbReference type="AlphaFoldDB" id="A0A5E7BL28"/>
<dbReference type="PANTHER" id="PTHR36154">
    <property type="entry name" value="DNA-BINDING TRANSCRIPTIONAL ACTIVATOR ALPA"/>
    <property type="match status" value="1"/>
</dbReference>